<dbReference type="Gene3D" id="3.40.50.1820">
    <property type="entry name" value="alpha/beta hydrolase"/>
    <property type="match status" value="1"/>
</dbReference>
<gene>
    <name evidence="3" type="ORF">RCOM_1591280</name>
</gene>
<evidence type="ECO:0000259" key="2">
    <source>
        <dbReference type="Pfam" id="PF07859"/>
    </source>
</evidence>
<keyword evidence="3" id="KW-0675">Receptor</keyword>
<feature type="domain" description="Alpha/beta hydrolase fold-3" evidence="2">
    <location>
        <begin position="90"/>
        <end position="311"/>
    </location>
</feature>
<evidence type="ECO:0000313" key="4">
    <source>
        <dbReference type="Proteomes" id="UP000008311"/>
    </source>
</evidence>
<accession>B9R7F7</accession>
<dbReference type="Pfam" id="PF07859">
    <property type="entry name" value="Abhydrolase_3"/>
    <property type="match status" value="1"/>
</dbReference>
<organism evidence="3 4">
    <name type="scientific">Ricinus communis</name>
    <name type="common">Castor bean</name>
    <dbReference type="NCBI Taxonomy" id="3988"/>
    <lineage>
        <taxon>Eukaryota</taxon>
        <taxon>Viridiplantae</taxon>
        <taxon>Streptophyta</taxon>
        <taxon>Embryophyta</taxon>
        <taxon>Tracheophyta</taxon>
        <taxon>Spermatophyta</taxon>
        <taxon>Magnoliopsida</taxon>
        <taxon>eudicotyledons</taxon>
        <taxon>Gunneridae</taxon>
        <taxon>Pentapetalae</taxon>
        <taxon>rosids</taxon>
        <taxon>fabids</taxon>
        <taxon>Malpighiales</taxon>
        <taxon>Euphorbiaceae</taxon>
        <taxon>Acalyphoideae</taxon>
        <taxon>Acalypheae</taxon>
        <taxon>Ricinus</taxon>
    </lineage>
</organism>
<comment type="similarity">
    <text evidence="1">Belongs to the 'GDXG' lipolytic enzyme family.</text>
</comment>
<dbReference type="PANTHER" id="PTHR23024:SF458">
    <property type="entry name" value="ALPHA_BETA HYDROLASE FOLD-3 DOMAIN-CONTAINING PROTEIN"/>
    <property type="match status" value="1"/>
</dbReference>
<evidence type="ECO:0000313" key="3">
    <source>
        <dbReference type="EMBL" id="EEF52437.1"/>
    </source>
</evidence>
<dbReference type="AlphaFoldDB" id="B9R7F7"/>
<dbReference type="FunCoup" id="B9R7F7">
    <property type="interactions" value="285"/>
</dbReference>
<dbReference type="InterPro" id="IPR050466">
    <property type="entry name" value="Carboxylest/Gibb_receptor"/>
</dbReference>
<evidence type="ECO:0000256" key="1">
    <source>
        <dbReference type="ARBA" id="ARBA00010515"/>
    </source>
</evidence>
<dbReference type="Proteomes" id="UP000008311">
    <property type="component" value="Unassembled WGS sequence"/>
</dbReference>
<sequence>MRKAPIYPSPSSTMDSSNQDVARELPGIVRLYKDGHVERLRDTDYVPPSSNLLPGLSSKDVATTLGPDINISARLYLPKLNHPKQKFPLLVFFHGGAFCISSPFTVKYHSYLTKLVAEANVVAVSVNYRKAPEHPIPVAYEDSWAALNWIVSHCDSNGPEPWLNDHADFGRMFLAGESAGANIAHNMAIAAGDSESGLGIGLLGIALVHPYFWGSDPIGSEGIDPESKASVDRLWPFICPSNPDNDDPRVNPVANDGPSLVGLGCKRVLVSVAEKDVLKERGWLYYQALSRSGWMGVVEIDETEGEGHGFHLYDLECDKAKDLIKGLAAFFNRDMPFL</sequence>
<dbReference type="InParanoid" id="B9R7F7"/>
<dbReference type="InterPro" id="IPR029058">
    <property type="entry name" value="AB_hydrolase_fold"/>
</dbReference>
<keyword evidence="4" id="KW-1185">Reference proteome</keyword>
<proteinExistence type="inferred from homology"/>
<dbReference type="SUPFAM" id="SSF53474">
    <property type="entry name" value="alpha/beta-Hydrolases"/>
    <property type="match status" value="1"/>
</dbReference>
<dbReference type="STRING" id="3988.B9R7F7"/>
<name>B9R7F7_RICCO</name>
<dbReference type="InterPro" id="IPR013094">
    <property type="entry name" value="AB_hydrolase_3"/>
</dbReference>
<dbReference type="PANTHER" id="PTHR23024">
    <property type="entry name" value="ARYLACETAMIDE DEACETYLASE"/>
    <property type="match status" value="1"/>
</dbReference>
<dbReference type="eggNOG" id="KOG1515">
    <property type="taxonomic scope" value="Eukaryota"/>
</dbReference>
<protein>
    <submittedName>
        <fullName evidence="3">Gibberellin receptor GID1, putative</fullName>
    </submittedName>
</protein>
<reference evidence="4" key="1">
    <citation type="journal article" date="2010" name="Nat. Biotechnol.">
        <title>Draft genome sequence of the oilseed species Ricinus communis.</title>
        <authorList>
            <person name="Chan A.P."/>
            <person name="Crabtree J."/>
            <person name="Zhao Q."/>
            <person name="Lorenzi H."/>
            <person name="Orvis J."/>
            <person name="Puiu D."/>
            <person name="Melake-Berhan A."/>
            <person name="Jones K.M."/>
            <person name="Redman J."/>
            <person name="Chen G."/>
            <person name="Cahoon E.B."/>
            <person name="Gedil M."/>
            <person name="Stanke M."/>
            <person name="Haas B.J."/>
            <person name="Wortman J.R."/>
            <person name="Fraser-Liggett C.M."/>
            <person name="Ravel J."/>
            <person name="Rabinowicz P.D."/>
        </authorList>
    </citation>
    <scope>NUCLEOTIDE SEQUENCE [LARGE SCALE GENOMIC DNA]</scope>
    <source>
        <strain evidence="4">cv. Hale</strain>
    </source>
</reference>
<dbReference type="EMBL" id="EQ973772">
    <property type="protein sequence ID" value="EEF52437.1"/>
    <property type="molecule type" value="Genomic_DNA"/>
</dbReference>
<dbReference type="GO" id="GO:0016787">
    <property type="term" value="F:hydrolase activity"/>
    <property type="evidence" value="ECO:0007669"/>
    <property type="project" value="InterPro"/>
</dbReference>